<organism evidence="1 2">
    <name type="scientific">Steinernema carpocapsae</name>
    <name type="common">Entomopathogenic nematode</name>
    <dbReference type="NCBI Taxonomy" id="34508"/>
    <lineage>
        <taxon>Eukaryota</taxon>
        <taxon>Metazoa</taxon>
        <taxon>Ecdysozoa</taxon>
        <taxon>Nematoda</taxon>
        <taxon>Chromadorea</taxon>
        <taxon>Rhabditida</taxon>
        <taxon>Tylenchina</taxon>
        <taxon>Panagrolaimomorpha</taxon>
        <taxon>Strongyloidoidea</taxon>
        <taxon>Steinernematidae</taxon>
        <taxon>Steinernema</taxon>
    </lineage>
</organism>
<keyword evidence="2" id="KW-1185">Reference proteome</keyword>
<protein>
    <submittedName>
        <fullName evidence="1">Uncharacterized protein</fullName>
    </submittedName>
</protein>
<sequence>MQSPARVTTNPLCVISSSYSIPSSNYVVPAYNTLLNGTRVYDRSTCTLATLTKGSLEFLFCSPTVEFLMLLYLIE</sequence>
<reference evidence="1 2" key="2">
    <citation type="journal article" date="2019" name="G3 (Bethesda)">
        <title>Hybrid Assembly of the Genome of the Entomopathogenic Nematode Steinernema carpocapsae Identifies the X-Chromosome.</title>
        <authorList>
            <person name="Serra L."/>
            <person name="Macchietto M."/>
            <person name="Macias-Munoz A."/>
            <person name="McGill C.J."/>
            <person name="Rodriguez I.M."/>
            <person name="Rodriguez B."/>
            <person name="Murad R."/>
            <person name="Mortazavi A."/>
        </authorList>
    </citation>
    <scope>NUCLEOTIDE SEQUENCE [LARGE SCALE GENOMIC DNA]</scope>
    <source>
        <strain evidence="1 2">ALL</strain>
    </source>
</reference>
<evidence type="ECO:0000313" key="1">
    <source>
        <dbReference type="EMBL" id="TKR62996.1"/>
    </source>
</evidence>
<dbReference type="Proteomes" id="UP000298663">
    <property type="component" value="Unassembled WGS sequence"/>
</dbReference>
<comment type="caution">
    <text evidence="1">The sequence shown here is derived from an EMBL/GenBank/DDBJ whole genome shotgun (WGS) entry which is preliminary data.</text>
</comment>
<accession>A0A4U5M2P0</accession>
<dbReference type="EMBL" id="AZBU02000010">
    <property type="protein sequence ID" value="TKR62996.1"/>
    <property type="molecule type" value="Genomic_DNA"/>
</dbReference>
<gene>
    <name evidence="1" type="ORF">L596_026885</name>
</gene>
<evidence type="ECO:0000313" key="2">
    <source>
        <dbReference type="Proteomes" id="UP000298663"/>
    </source>
</evidence>
<reference evidence="1 2" key="1">
    <citation type="journal article" date="2015" name="Genome Biol.">
        <title>Comparative genomics of Steinernema reveals deeply conserved gene regulatory networks.</title>
        <authorList>
            <person name="Dillman A.R."/>
            <person name="Macchietto M."/>
            <person name="Porter C.F."/>
            <person name="Rogers A."/>
            <person name="Williams B."/>
            <person name="Antoshechkin I."/>
            <person name="Lee M.M."/>
            <person name="Goodwin Z."/>
            <person name="Lu X."/>
            <person name="Lewis E.E."/>
            <person name="Goodrich-Blair H."/>
            <person name="Stock S.P."/>
            <person name="Adams B.J."/>
            <person name="Sternberg P.W."/>
            <person name="Mortazavi A."/>
        </authorList>
    </citation>
    <scope>NUCLEOTIDE SEQUENCE [LARGE SCALE GENOMIC DNA]</scope>
    <source>
        <strain evidence="1 2">ALL</strain>
    </source>
</reference>
<proteinExistence type="predicted"/>
<dbReference type="AlphaFoldDB" id="A0A4U5M2P0"/>
<name>A0A4U5M2P0_STECR</name>